<comment type="caution">
    <text evidence="1">The sequence shown here is derived from an EMBL/GenBank/DDBJ whole genome shotgun (WGS) entry which is preliminary data.</text>
</comment>
<name>A0A5J4TTE5_9EUKA</name>
<feature type="non-terminal residue" evidence="1">
    <location>
        <position position="1"/>
    </location>
</feature>
<reference evidence="1 2" key="1">
    <citation type="submission" date="2019-03" db="EMBL/GenBank/DDBJ databases">
        <title>Single cell metagenomics reveals metabolic interactions within the superorganism composed of flagellate Streblomastix strix and complex community of Bacteroidetes bacteria on its surface.</title>
        <authorList>
            <person name="Treitli S.C."/>
            <person name="Kolisko M."/>
            <person name="Husnik F."/>
            <person name="Keeling P."/>
            <person name="Hampl V."/>
        </authorList>
    </citation>
    <scope>NUCLEOTIDE SEQUENCE [LARGE SCALE GENOMIC DNA]</scope>
    <source>
        <strain evidence="1">ST1C</strain>
    </source>
</reference>
<evidence type="ECO:0000313" key="1">
    <source>
        <dbReference type="EMBL" id="KAA6361507.1"/>
    </source>
</evidence>
<gene>
    <name evidence="1" type="ORF">EZS28_042966</name>
</gene>
<evidence type="ECO:0000313" key="2">
    <source>
        <dbReference type="Proteomes" id="UP000324800"/>
    </source>
</evidence>
<accession>A0A5J4TTE5</accession>
<protein>
    <submittedName>
        <fullName evidence="1">Uncharacterized protein</fullName>
    </submittedName>
</protein>
<dbReference type="EMBL" id="SNRW01025447">
    <property type="protein sequence ID" value="KAA6361507.1"/>
    <property type="molecule type" value="Genomic_DNA"/>
</dbReference>
<organism evidence="1 2">
    <name type="scientific">Streblomastix strix</name>
    <dbReference type="NCBI Taxonomy" id="222440"/>
    <lineage>
        <taxon>Eukaryota</taxon>
        <taxon>Metamonada</taxon>
        <taxon>Preaxostyla</taxon>
        <taxon>Oxymonadida</taxon>
        <taxon>Streblomastigidae</taxon>
        <taxon>Streblomastix</taxon>
    </lineage>
</organism>
<sequence>NWQMYKQEKGSNLGYIRQDTEIGEKPEDVTQIQPSRAGLYDSEIDDPLLYQQFGYKQHGKYRQIDLFIDLRKSNEKHSFQAKTHDLSYRERSKNETSKRLVDRIQFETINLYNYNKIAYQTNNQSVKAYVKQNKKKTCTGHTLEIAQCKYLAVIDIDIDHEEKLDVLQRDQIRNSIIQLFQPAKQQDFEGCNVNPEDEQFMMEKYNQHRNEGLVKSARGGLHIYCNMGPYKLQQNSMVNVICTKDFSVDIFACVDAMPDRLMDEEIDVEDRNKTRRIVQLGTQIQKFRDSKRKPLSPEIKQKLKTGELRNSILTYQDLNNAYEKTNLAEIQDVFLILGFDIKVIQRDEKKIIIRGQTSATDGINDLEKCEMTKEQAEILVHGLDDTIIHTNHPHAEGELSLFTLCTYINGLRSTEDVDEDFINECYDQIEEN</sequence>
<dbReference type="AlphaFoldDB" id="A0A5J4TTE5"/>
<dbReference type="Proteomes" id="UP000324800">
    <property type="component" value="Unassembled WGS sequence"/>
</dbReference>
<proteinExistence type="predicted"/>